<dbReference type="EMBL" id="JAIQCV010000007">
    <property type="protein sequence ID" value="KAH1084561.1"/>
    <property type="molecule type" value="Genomic_DNA"/>
</dbReference>
<dbReference type="OrthoDB" id="1000249at2759"/>
<comment type="caution">
    <text evidence="1">The sequence shown here is derived from an EMBL/GenBank/DDBJ whole genome shotgun (WGS) entry which is preliminary data.</text>
</comment>
<accession>A0A9D4A2W7</accession>
<evidence type="ECO:0000313" key="2">
    <source>
        <dbReference type="Proteomes" id="UP000828251"/>
    </source>
</evidence>
<sequence length="157" mass="18405">MSDHCPILLNTKNDNAYVGSPTFKFEAWWIMEETFEKEVKASWESTTRSLEEKIESLQADLKVWARVIKKGRDGLKQKLMKELEMLLAKERTDETMGEIVDTKIHLSIEIDKDEAYWEQRPRANYLKAGDKNTTFFHRFASFRKRINTISKLELDGG</sequence>
<evidence type="ECO:0000313" key="1">
    <source>
        <dbReference type="EMBL" id="KAH1084561.1"/>
    </source>
</evidence>
<keyword evidence="2" id="KW-1185">Reference proteome</keyword>
<protein>
    <submittedName>
        <fullName evidence="1">Uncharacterized protein</fullName>
    </submittedName>
</protein>
<name>A0A9D4A2W7_9ROSI</name>
<organism evidence="1 2">
    <name type="scientific">Gossypium stocksii</name>
    <dbReference type="NCBI Taxonomy" id="47602"/>
    <lineage>
        <taxon>Eukaryota</taxon>
        <taxon>Viridiplantae</taxon>
        <taxon>Streptophyta</taxon>
        <taxon>Embryophyta</taxon>
        <taxon>Tracheophyta</taxon>
        <taxon>Spermatophyta</taxon>
        <taxon>Magnoliopsida</taxon>
        <taxon>eudicotyledons</taxon>
        <taxon>Gunneridae</taxon>
        <taxon>Pentapetalae</taxon>
        <taxon>rosids</taxon>
        <taxon>malvids</taxon>
        <taxon>Malvales</taxon>
        <taxon>Malvaceae</taxon>
        <taxon>Malvoideae</taxon>
        <taxon>Gossypium</taxon>
    </lineage>
</organism>
<dbReference type="AlphaFoldDB" id="A0A9D4A2W7"/>
<proteinExistence type="predicted"/>
<dbReference type="Proteomes" id="UP000828251">
    <property type="component" value="Unassembled WGS sequence"/>
</dbReference>
<gene>
    <name evidence="1" type="ORF">J1N35_024322</name>
</gene>
<reference evidence="1 2" key="1">
    <citation type="journal article" date="2021" name="Plant Biotechnol. J.">
        <title>Multi-omics assisted identification of the key and species-specific regulatory components of drought-tolerant mechanisms in Gossypium stocksii.</title>
        <authorList>
            <person name="Yu D."/>
            <person name="Ke L."/>
            <person name="Zhang D."/>
            <person name="Wu Y."/>
            <person name="Sun Y."/>
            <person name="Mei J."/>
            <person name="Sun J."/>
            <person name="Sun Y."/>
        </authorList>
    </citation>
    <scope>NUCLEOTIDE SEQUENCE [LARGE SCALE GENOMIC DNA]</scope>
    <source>
        <strain evidence="2">cv. E1</strain>
        <tissue evidence="1">Leaf</tissue>
    </source>
</reference>